<evidence type="ECO:0000313" key="2">
    <source>
        <dbReference type="EMBL" id="MCD2421132.1"/>
    </source>
</evidence>
<feature type="transmembrane region" description="Helical" evidence="1">
    <location>
        <begin position="38"/>
        <end position="61"/>
    </location>
</feature>
<keyword evidence="1" id="KW-1133">Transmembrane helix</keyword>
<gene>
    <name evidence="2" type="ORF">LQ567_00040</name>
</gene>
<reference evidence="2 3" key="1">
    <citation type="submission" date="2021-11" db="EMBL/GenBank/DDBJ databases">
        <title>Genomic of Niabella pedocola.</title>
        <authorList>
            <person name="Wu T."/>
        </authorList>
    </citation>
    <scope>NUCLEOTIDE SEQUENCE [LARGE SCALE GENOMIC DNA]</scope>
    <source>
        <strain evidence="2 3">JCM 31011</strain>
    </source>
</reference>
<accession>A0ABS8PJ52</accession>
<dbReference type="Proteomes" id="UP001199816">
    <property type="component" value="Unassembled WGS sequence"/>
</dbReference>
<evidence type="ECO:0000313" key="3">
    <source>
        <dbReference type="Proteomes" id="UP001199816"/>
    </source>
</evidence>
<keyword evidence="1" id="KW-0472">Membrane</keyword>
<evidence type="ECO:0008006" key="4">
    <source>
        <dbReference type="Google" id="ProtNLM"/>
    </source>
</evidence>
<proteinExistence type="predicted"/>
<dbReference type="EMBL" id="JAJNEC010000001">
    <property type="protein sequence ID" value="MCD2421132.1"/>
    <property type="molecule type" value="Genomic_DNA"/>
</dbReference>
<protein>
    <recommendedName>
        <fullName evidence="4">YcxB-like protein domain-containing protein</fullName>
    </recommendedName>
</protein>
<dbReference type="RefSeq" id="WP_231001915.1">
    <property type="nucleotide sequence ID" value="NZ_JAJNEC010000001.1"/>
</dbReference>
<comment type="caution">
    <text evidence="2">The sequence shown here is derived from an EMBL/GenBank/DDBJ whole genome shotgun (WGS) entry which is preliminary data.</text>
</comment>
<feature type="transmembrane region" description="Helical" evidence="1">
    <location>
        <begin position="15"/>
        <end position="32"/>
    </location>
</feature>
<evidence type="ECO:0000256" key="1">
    <source>
        <dbReference type="SAM" id="Phobius"/>
    </source>
</evidence>
<sequence>MDTLIISEKKKKYKVDLIVVAVIFVPTLYWIISSSVAIGFAIFLIIVLLIIPGFIVAGYIWDVAAKITLSKEGIAFSYGRNIYDIVNFEAGFGIEPDSEFIWKNISDFYVLSLSSQSSGGSDGVLVTSTNNYLTVLYRKDGDLPKHWRKGIIRLRRFEKEPAEILALCKAFKNKFGTLQAE</sequence>
<keyword evidence="1" id="KW-0812">Transmembrane</keyword>
<name>A0ABS8PJ52_9BACT</name>
<keyword evidence="3" id="KW-1185">Reference proteome</keyword>
<organism evidence="2 3">
    <name type="scientific">Niabella pedocola</name>
    <dbReference type="NCBI Taxonomy" id="1752077"/>
    <lineage>
        <taxon>Bacteria</taxon>
        <taxon>Pseudomonadati</taxon>
        <taxon>Bacteroidota</taxon>
        <taxon>Chitinophagia</taxon>
        <taxon>Chitinophagales</taxon>
        <taxon>Chitinophagaceae</taxon>
        <taxon>Niabella</taxon>
    </lineage>
</organism>